<dbReference type="SUPFAM" id="SSF103247">
    <property type="entry name" value="TT1751-like"/>
    <property type="match status" value="1"/>
</dbReference>
<keyword evidence="1" id="KW-0472">Membrane</keyword>
<dbReference type="CDD" id="cd14797">
    <property type="entry name" value="DUF302"/>
    <property type="match status" value="1"/>
</dbReference>
<evidence type="ECO:0000259" key="2">
    <source>
        <dbReference type="Pfam" id="PF03625"/>
    </source>
</evidence>
<dbReference type="EMBL" id="QFXC01000011">
    <property type="protein sequence ID" value="RDH82409.1"/>
    <property type="molecule type" value="Genomic_DNA"/>
</dbReference>
<dbReference type="InterPro" id="IPR005180">
    <property type="entry name" value="DUF302"/>
</dbReference>
<reference evidence="3 4" key="1">
    <citation type="journal article" date="2018" name="ISME J.">
        <title>Endosymbiont genomes yield clues of tubeworm success.</title>
        <authorList>
            <person name="Li Y."/>
            <person name="Liles M.R."/>
            <person name="Halanych K.M."/>
        </authorList>
    </citation>
    <scope>NUCLEOTIDE SEQUENCE [LARGE SCALE GENOMIC DNA]</scope>
    <source>
        <strain evidence="3">A1464</strain>
    </source>
</reference>
<dbReference type="InterPro" id="IPR035923">
    <property type="entry name" value="TT1751-like_sf"/>
</dbReference>
<keyword evidence="4" id="KW-1185">Reference proteome</keyword>
<evidence type="ECO:0000256" key="1">
    <source>
        <dbReference type="SAM" id="Phobius"/>
    </source>
</evidence>
<dbReference type="Pfam" id="PF03625">
    <property type="entry name" value="DUF302"/>
    <property type="match status" value="1"/>
</dbReference>
<gene>
    <name evidence="3" type="ORF">DIZ80_08930</name>
</gene>
<name>A0A370DBX6_9GAMM</name>
<feature type="domain" description="DUF302" evidence="2">
    <location>
        <begin position="111"/>
        <end position="160"/>
    </location>
</feature>
<keyword evidence="1" id="KW-1133">Transmembrane helix</keyword>
<keyword evidence="1" id="KW-0812">Transmembrane</keyword>
<dbReference type="Gene3D" id="3.30.310.70">
    <property type="entry name" value="TT1751-like domain"/>
    <property type="match status" value="1"/>
</dbReference>
<evidence type="ECO:0000313" key="3">
    <source>
        <dbReference type="EMBL" id="RDH82409.1"/>
    </source>
</evidence>
<evidence type="ECO:0000313" key="4">
    <source>
        <dbReference type="Proteomes" id="UP000254266"/>
    </source>
</evidence>
<sequence>MRNHGKLLVLLTVESCCLLLVYSTHLYGRNHMIKNFKIVFFVFMALFVNLNVQAGETNIYKQTVSLSMEKVYKAVYESLEEARFYVVFEPYISKNIERFAGKWGDSYNQNKLESIRSMVFCNGWYANKVSNVDPDMLALCPLRLSLYEKAGETTVVFARPTVIGEFSQAKPVLQEIENKVIEAIKLGLKSVK</sequence>
<feature type="transmembrane region" description="Helical" evidence="1">
    <location>
        <begin position="7"/>
        <end position="27"/>
    </location>
</feature>
<proteinExistence type="predicted"/>
<dbReference type="AlphaFoldDB" id="A0A370DBX6"/>
<organism evidence="3 4">
    <name type="scientific">endosymbiont of Galathealinum brachiosum</name>
    <dbReference type="NCBI Taxonomy" id="2200906"/>
    <lineage>
        <taxon>Bacteria</taxon>
        <taxon>Pseudomonadati</taxon>
        <taxon>Pseudomonadota</taxon>
        <taxon>Gammaproteobacteria</taxon>
        <taxon>sulfur-oxidizing symbionts</taxon>
    </lineage>
</organism>
<comment type="caution">
    <text evidence="3">The sequence shown here is derived from an EMBL/GenBank/DDBJ whole genome shotgun (WGS) entry which is preliminary data.</text>
</comment>
<protein>
    <recommendedName>
        <fullName evidence="2">DUF302 domain-containing protein</fullName>
    </recommendedName>
</protein>
<accession>A0A370DBX6</accession>
<dbReference type="Proteomes" id="UP000254266">
    <property type="component" value="Unassembled WGS sequence"/>
</dbReference>
<feature type="transmembrane region" description="Helical" evidence="1">
    <location>
        <begin position="33"/>
        <end position="52"/>
    </location>
</feature>